<evidence type="ECO:0000313" key="3">
    <source>
        <dbReference type="Proteomes" id="UP000600214"/>
    </source>
</evidence>
<keyword evidence="3" id="KW-1185">Reference proteome</keyword>
<dbReference type="PANTHER" id="PTHR31377:SF0">
    <property type="entry name" value="AGMATINE DEIMINASE-RELATED"/>
    <property type="match status" value="1"/>
</dbReference>
<proteinExistence type="predicted"/>
<protein>
    <submittedName>
        <fullName evidence="2">Agmatine deiminase</fullName>
    </submittedName>
</protein>
<dbReference type="EMBL" id="BMIA01000003">
    <property type="protein sequence ID" value="GGH44506.1"/>
    <property type="molecule type" value="Genomic_DNA"/>
</dbReference>
<dbReference type="PANTHER" id="PTHR31377">
    <property type="entry name" value="AGMATINE DEIMINASE-RELATED"/>
    <property type="match status" value="1"/>
</dbReference>
<dbReference type="Pfam" id="PF04371">
    <property type="entry name" value="PAD_porph"/>
    <property type="match status" value="1"/>
</dbReference>
<comment type="caution">
    <text evidence="2">The sequence shown here is derived from an EMBL/GenBank/DDBJ whole genome shotgun (WGS) entry which is preliminary data.</text>
</comment>
<dbReference type="Proteomes" id="UP000600214">
    <property type="component" value="Unassembled WGS sequence"/>
</dbReference>
<dbReference type="Gene3D" id="3.75.10.10">
    <property type="entry name" value="L-arginine/glycine Amidinotransferase, Chain A"/>
    <property type="match status" value="1"/>
</dbReference>
<name>A0ABQ1YZU1_9BACT</name>
<dbReference type="SUPFAM" id="SSF55909">
    <property type="entry name" value="Pentein"/>
    <property type="match status" value="1"/>
</dbReference>
<keyword evidence="1" id="KW-0378">Hydrolase</keyword>
<organism evidence="2 3">
    <name type="scientific">Dyadobacter endophyticus</name>
    <dbReference type="NCBI Taxonomy" id="1749036"/>
    <lineage>
        <taxon>Bacteria</taxon>
        <taxon>Pseudomonadati</taxon>
        <taxon>Bacteroidota</taxon>
        <taxon>Cytophagia</taxon>
        <taxon>Cytophagales</taxon>
        <taxon>Spirosomataceae</taxon>
        <taxon>Dyadobacter</taxon>
    </lineage>
</organism>
<evidence type="ECO:0000256" key="1">
    <source>
        <dbReference type="ARBA" id="ARBA00022801"/>
    </source>
</evidence>
<sequence length="366" mass="40991">MHFIFEQNKYIAYSVTANTASSTPRELGFTFPAEWAPHRATWLTFPHNDASWQGDKLSKMRPQYLAFIKAISQGENVGIIANDEALKQFITGELVKTGIDLAKIEFIVKPTNDAWCRDHGPSFVVKPETGEKMIVDWGHNAWGGKYPPYDDDNRTPRAVAEYLNLPVVNPGIIMEGGSVEFNGAGSLLTSKSCLLNPNRNPHLNQGQIEQLLYDYYGIEQVLWVEDGIVGDDTDGHIDDTTRFVNEDTIVACVETDRNDENFAVLNTNLQMLKEMRLLNGKQPNIIELPMPKAVIIDDFRTPGSYANFLICNAGVIVPVFNNPHDQIAIDMLEKAFNGRQIIPLLATEIIWGQGSFHCLSQQEPLI</sequence>
<accession>A0ABQ1YZU1</accession>
<gene>
    <name evidence="2" type="ORF">GCM10007423_42740</name>
</gene>
<reference evidence="3" key="1">
    <citation type="journal article" date="2019" name="Int. J. Syst. Evol. Microbiol.">
        <title>The Global Catalogue of Microorganisms (GCM) 10K type strain sequencing project: providing services to taxonomists for standard genome sequencing and annotation.</title>
        <authorList>
            <consortium name="The Broad Institute Genomics Platform"/>
            <consortium name="The Broad Institute Genome Sequencing Center for Infectious Disease"/>
            <person name="Wu L."/>
            <person name="Ma J."/>
        </authorList>
    </citation>
    <scope>NUCLEOTIDE SEQUENCE [LARGE SCALE GENOMIC DNA]</scope>
    <source>
        <strain evidence="3">CGMCC 1.15288</strain>
    </source>
</reference>
<evidence type="ECO:0000313" key="2">
    <source>
        <dbReference type="EMBL" id="GGH44506.1"/>
    </source>
</evidence>
<dbReference type="InterPro" id="IPR007466">
    <property type="entry name" value="Peptidyl-Arg-deiminase_porph"/>
</dbReference>